<dbReference type="InterPro" id="IPR002301">
    <property type="entry name" value="Ile-tRNA-ligase"/>
</dbReference>
<dbReference type="SUPFAM" id="SSF50677">
    <property type="entry name" value="ValRS/IleRS/LeuRS editing domain"/>
    <property type="match status" value="1"/>
</dbReference>
<evidence type="ECO:0000256" key="4">
    <source>
        <dbReference type="ARBA" id="ARBA00022741"/>
    </source>
</evidence>
<dbReference type="InterPro" id="IPR009008">
    <property type="entry name" value="Val/Leu/Ile-tRNA-synth_edit"/>
</dbReference>
<dbReference type="SUPFAM" id="SSF47323">
    <property type="entry name" value="Anticodon-binding domain of a subclass of class I aminoacyl-tRNA synthetases"/>
    <property type="match status" value="1"/>
</dbReference>
<evidence type="ECO:0000256" key="1">
    <source>
        <dbReference type="ARBA" id="ARBA00006887"/>
    </source>
</evidence>
<dbReference type="InterPro" id="IPR023585">
    <property type="entry name" value="Ile-tRNA-ligase_type1"/>
</dbReference>
<dbReference type="InterPro" id="IPR013155">
    <property type="entry name" value="M/V/L/I-tRNA-synth_anticd-bd"/>
</dbReference>
<dbReference type="SUPFAM" id="SSF52374">
    <property type="entry name" value="Nucleotidylyl transferase"/>
    <property type="match status" value="1"/>
</dbReference>
<dbReference type="Proteomes" id="UP000051124">
    <property type="component" value="Unassembled WGS sequence"/>
</dbReference>
<dbReference type="Gene3D" id="1.10.730.20">
    <property type="match status" value="1"/>
</dbReference>
<dbReference type="PATRIC" id="fig|1703771.3.peg.133"/>
<evidence type="ECO:0000256" key="8">
    <source>
        <dbReference type="ARBA" id="ARBA00025217"/>
    </source>
</evidence>
<dbReference type="GO" id="GO:0002161">
    <property type="term" value="F:aminoacyl-tRNA deacylase activity"/>
    <property type="evidence" value="ECO:0007669"/>
    <property type="project" value="InterPro"/>
</dbReference>
<dbReference type="GO" id="GO:0004822">
    <property type="term" value="F:isoleucine-tRNA ligase activity"/>
    <property type="evidence" value="ECO:0007669"/>
    <property type="project" value="UniProtKB-UniRule"/>
</dbReference>
<evidence type="ECO:0000259" key="11">
    <source>
        <dbReference type="Pfam" id="PF00133"/>
    </source>
</evidence>
<dbReference type="InterPro" id="IPR050081">
    <property type="entry name" value="Ile-tRNA_ligase"/>
</dbReference>
<feature type="domain" description="Zinc finger FPG/IleRS-type" evidence="12">
    <location>
        <begin position="828"/>
        <end position="856"/>
    </location>
</feature>
<dbReference type="GO" id="GO:0000049">
    <property type="term" value="F:tRNA binding"/>
    <property type="evidence" value="ECO:0007669"/>
    <property type="project" value="InterPro"/>
</dbReference>
<evidence type="ECO:0000259" key="13">
    <source>
        <dbReference type="Pfam" id="PF08264"/>
    </source>
</evidence>
<dbReference type="PANTHER" id="PTHR42765:SF1">
    <property type="entry name" value="ISOLEUCINE--TRNA LIGASE, MITOCHONDRIAL"/>
    <property type="match status" value="1"/>
</dbReference>
<sequence length="865" mass="98991">GHALNKILKDIVCRYKRMRGYRVKFIPGWDNHGLPIEREITQRYPGLSYKEVRNRCRGFAARFVEVQRAQFIRLGVRADWKNAYLTMSKEYEASVLKVFSKLVEKGYIYRGLRPIHWCTQCRTALALAEIEYAEKESYSLWIRFPMKEDPGGIFALDGKPLPKERCYALVWTTTPWTIPANLALAFHPEHSYVITEVAGEYYLLAEDLLTPNFGELGFTGYRVLKTVKGSQIEGTMFTHPIFGRDSAGILGDFVTLDQGTGVVHVAPGHGKEDFEAGVKYGLRALCPVDEEGKFTEEAAQFAGMTLAAGDQAVIDELRNRRNLLKLDRVAHSYPHCWRCKTPLVFRTTTQWFMNVDHEGHRGRALAAIGGVRWVPKESLNRISSAVETRPDWCLSRQKAWGVGIPAFYCEECGEALLRADLIERVAHKVGEHGSDIWYDLPAQEFLPGDFSCPKCKSKNFKKETDILDVWFDSGASHLVVLKDDERPCDLYLEGSDQHRGWFNTSLMIGIGVNNEPPYKTVVTSGWVLDAEGKAMHKSLGNVISPLDVIEKDGADVLRLWVSSSNYFSDVKISEEILERVRDAYKKIRYTLKFLLGNLYDFDPAADLVPYEERCEIDRWVLHKLSDLIEKAEAACEDYEFHRVYHLIYQFCVVDLSAFYIDVLKDTLYVSLPSSAKRRSAQSSIYEVVKALMKLLSPITPHTAEEAWINLPGEKEKACELSLFPDGMRYLDRGTFVKWEQLLKVRADVLYALEKKREEKVIGNSLEAKVILHPHSEELWKLLLQYEENLSMLFITSQVEIAAREEPHRQDFYSSTELNLDVEVRRAEGEKCARCWLYFVDVGENEKHPHLCRRCSEVIVRREGGG</sequence>
<keyword evidence="4" id="KW-0547">Nucleotide-binding</keyword>
<comment type="similarity">
    <text evidence="1">Belongs to the class-I aminoacyl-tRNA synthetase family. IleS type 1 subfamily.</text>
</comment>
<evidence type="ECO:0000259" key="12">
    <source>
        <dbReference type="Pfam" id="PF06827"/>
    </source>
</evidence>
<comment type="catalytic activity">
    <reaction evidence="9">
        <text>tRNA(Ile) + L-isoleucine + ATP = L-isoleucyl-tRNA(Ile) + AMP + diphosphate</text>
        <dbReference type="Rhea" id="RHEA:11060"/>
        <dbReference type="Rhea" id="RHEA-COMP:9666"/>
        <dbReference type="Rhea" id="RHEA-COMP:9695"/>
        <dbReference type="ChEBI" id="CHEBI:30616"/>
        <dbReference type="ChEBI" id="CHEBI:33019"/>
        <dbReference type="ChEBI" id="CHEBI:58045"/>
        <dbReference type="ChEBI" id="CHEBI:78442"/>
        <dbReference type="ChEBI" id="CHEBI:78528"/>
        <dbReference type="ChEBI" id="CHEBI:456215"/>
        <dbReference type="EC" id="6.1.1.5"/>
    </reaction>
</comment>
<reference evidence="14 15" key="1">
    <citation type="journal article" date="2015" name="Microbiome">
        <title>Genomic resolution of linkages in carbon, nitrogen, and sulfur cycling among widespread estuary sediment bacteria.</title>
        <authorList>
            <person name="Baker B.J."/>
            <person name="Lazar C.S."/>
            <person name="Teske A.P."/>
            <person name="Dick G.J."/>
        </authorList>
    </citation>
    <scope>NUCLEOTIDE SEQUENCE [LARGE SCALE GENOMIC DNA]</scope>
    <source>
        <strain evidence="14">DG_26</strain>
    </source>
</reference>
<protein>
    <recommendedName>
        <fullName evidence="2 10">Isoleucine--tRNA ligase</fullName>
        <ecNumber evidence="2 10">6.1.1.5</ecNumber>
    </recommendedName>
</protein>
<comment type="function">
    <text evidence="8">Catalyzes the attachment of isoleucine to tRNA(Ile). As IleRS can inadvertently accommodate and process structurally similar amino acids such as valine, to avoid such errors it has two additional distinct tRNA(Ile)-dependent editing activities. One activity is designated as 'pretransfer' editing and involves the hydrolysis of activated Val-AMP. The other activity is designated 'posttransfer' editing and involves deacylation of mischarged Val-tRNA(Ile).</text>
</comment>
<dbReference type="PANTHER" id="PTHR42765">
    <property type="entry name" value="SOLEUCYL-TRNA SYNTHETASE"/>
    <property type="match status" value="1"/>
</dbReference>
<evidence type="ECO:0000313" key="15">
    <source>
        <dbReference type="Proteomes" id="UP000051124"/>
    </source>
</evidence>
<dbReference type="FunFam" id="1.10.730.20:FF:000001">
    <property type="entry name" value="Isoleucine--tRNA ligase"/>
    <property type="match status" value="1"/>
</dbReference>
<keyword evidence="7" id="KW-0030">Aminoacyl-tRNA synthetase</keyword>
<dbReference type="GO" id="GO:0005524">
    <property type="term" value="F:ATP binding"/>
    <property type="evidence" value="ECO:0007669"/>
    <property type="project" value="UniProtKB-KW"/>
</dbReference>
<dbReference type="InterPro" id="IPR009080">
    <property type="entry name" value="tRNAsynth_Ia_anticodon-bd"/>
</dbReference>
<dbReference type="InterPro" id="IPR010663">
    <property type="entry name" value="Znf_FPG/IleRS"/>
</dbReference>
<proteinExistence type="inferred from homology"/>
<evidence type="ECO:0000313" key="14">
    <source>
        <dbReference type="EMBL" id="KPJ50912.1"/>
    </source>
</evidence>
<dbReference type="GO" id="GO:0005829">
    <property type="term" value="C:cytosol"/>
    <property type="evidence" value="ECO:0007669"/>
    <property type="project" value="TreeGrafter"/>
</dbReference>
<keyword evidence="5" id="KW-0067">ATP-binding</keyword>
<dbReference type="InterPro" id="IPR014729">
    <property type="entry name" value="Rossmann-like_a/b/a_fold"/>
</dbReference>
<evidence type="ECO:0000256" key="7">
    <source>
        <dbReference type="ARBA" id="ARBA00023146"/>
    </source>
</evidence>
<evidence type="ECO:0000256" key="2">
    <source>
        <dbReference type="ARBA" id="ARBA00013165"/>
    </source>
</evidence>
<feature type="domain" description="Aminoacyl-tRNA synthetase class Ia" evidence="11">
    <location>
        <begin position="1"/>
        <end position="573"/>
    </location>
</feature>
<dbReference type="EC" id="6.1.1.5" evidence="2 10"/>
<dbReference type="HAMAP" id="MF_02002">
    <property type="entry name" value="Ile_tRNA_synth_type1"/>
    <property type="match status" value="1"/>
</dbReference>
<accession>A0A0S7WL60</accession>
<dbReference type="NCBIfam" id="TIGR00392">
    <property type="entry name" value="ileS"/>
    <property type="match status" value="1"/>
</dbReference>
<dbReference type="Pfam" id="PF06827">
    <property type="entry name" value="zf-FPG_IleRS"/>
    <property type="match status" value="1"/>
</dbReference>
<dbReference type="Gene3D" id="1.10.10.830">
    <property type="entry name" value="Ile-tRNA synthetase CP2 domain-like"/>
    <property type="match status" value="1"/>
</dbReference>
<dbReference type="InterPro" id="IPR002300">
    <property type="entry name" value="aa-tRNA-synth_Ia"/>
</dbReference>
<dbReference type="PRINTS" id="PR00984">
    <property type="entry name" value="TRNASYNTHILE"/>
</dbReference>
<feature type="non-terminal residue" evidence="14">
    <location>
        <position position="1"/>
    </location>
</feature>
<dbReference type="Gene3D" id="3.90.740.10">
    <property type="entry name" value="Valyl/Leucyl/Isoleucyl-tRNA synthetase, editing domain"/>
    <property type="match status" value="1"/>
</dbReference>
<dbReference type="CDD" id="cd07960">
    <property type="entry name" value="Anticodon_Ia_Ile_BEm"/>
    <property type="match status" value="1"/>
</dbReference>
<dbReference type="Gene3D" id="3.40.50.620">
    <property type="entry name" value="HUPs"/>
    <property type="match status" value="2"/>
</dbReference>
<comment type="caution">
    <text evidence="14">The sequence shown here is derived from an EMBL/GenBank/DDBJ whole genome shotgun (WGS) entry which is preliminary data.</text>
</comment>
<organism evidence="14 15">
    <name type="scientific">candidate division TA06 bacterium DG_26</name>
    <dbReference type="NCBI Taxonomy" id="1703771"/>
    <lineage>
        <taxon>Bacteria</taxon>
        <taxon>Bacteria division TA06</taxon>
    </lineage>
</organism>
<dbReference type="InterPro" id="IPR033708">
    <property type="entry name" value="Anticodon_Ile_BEm"/>
</dbReference>
<evidence type="ECO:0000256" key="3">
    <source>
        <dbReference type="ARBA" id="ARBA00022598"/>
    </source>
</evidence>
<dbReference type="Pfam" id="PF00133">
    <property type="entry name" value="tRNA-synt_1"/>
    <property type="match status" value="1"/>
</dbReference>
<evidence type="ECO:0000256" key="10">
    <source>
        <dbReference type="NCBIfam" id="TIGR00392"/>
    </source>
</evidence>
<evidence type="ECO:0000256" key="6">
    <source>
        <dbReference type="ARBA" id="ARBA00022917"/>
    </source>
</evidence>
<dbReference type="EMBL" id="LIZT01000010">
    <property type="protein sequence ID" value="KPJ50912.1"/>
    <property type="molecule type" value="Genomic_DNA"/>
</dbReference>
<dbReference type="Pfam" id="PF08264">
    <property type="entry name" value="Anticodon_1"/>
    <property type="match status" value="1"/>
</dbReference>
<feature type="domain" description="Methionyl/Valyl/Leucyl/Isoleucyl-tRNA synthetase anticodon-binding" evidence="13">
    <location>
        <begin position="617"/>
        <end position="770"/>
    </location>
</feature>
<gene>
    <name evidence="14" type="ORF">AMJ40_01590</name>
</gene>
<dbReference type="GO" id="GO:0006428">
    <property type="term" value="P:isoleucyl-tRNA aminoacylation"/>
    <property type="evidence" value="ECO:0007669"/>
    <property type="project" value="UniProtKB-UniRule"/>
</dbReference>
<dbReference type="AlphaFoldDB" id="A0A0S7WL60"/>
<evidence type="ECO:0000256" key="5">
    <source>
        <dbReference type="ARBA" id="ARBA00022840"/>
    </source>
</evidence>
<keyword evidence="6" id="KW-0648">Protein biosynthesis</keyword>
<name>A0A0S7WL60_UNCT6</name>
<keyword evidence="3" id="KW-0436">Ligase</keyword>
<evidence type="ECO:0000256" key="9">
    <source>
        <dbReference type="ARBA" id="ARBA00048359"/>
    </source>
</evidence>